<dbReference type="FunFam" id="2.60.15.10:FF:000001">
    <property type="entry name" value="ATP synthase epsilon chain"/>
    <property type="match status" value="1"/>
</dbReference>
<dbReference type="GO" id="GO:0046933">
    <property type="term" value="F:proton-transporting ATP synthase activity, rotational mechanism"/>
    <property type="evidence" value="ECO:0007669"/>
    <property type="project" value="UniProtKB-UniRule"/>
</dbReference>
<keyword evidence="8 15" id="KW-0375">Hydrogen ion transport</keyword>
<dbReference type="InterPro" id="IPR036771">
    <property type="entry name" value="ATPsynth_dsu/esu_N"/>
</dbReference>
<keyword evidence="10 15" id="KW-0472">Membrane</keyword>
<dbReference type="NCBIfam" id="NF001847">
    <property type="entry name" value="PRK00571.1-4"/>
    <property type="match status" value="1"/>
</dbReference>
<organism evidence="18 19">
    <name type="scientific">Volucribacter psittacicida</name>
    <dbReference type="NCBI Taxonomy" id="203482"/>
    <lineage>
        <taxon>Bacteria</taxon>
        <taxon>Pseudomonadati</taxon>
        <taxon>Pseudomonadota</taxon>
        <taxon>Gammaproteobacteria</taxon>
        <taxon>Pasteurellales</taxon>
        <taxon>Pasteurellaceae</taxon>
        <taxon>Volucribacter</taxon>
    </lineage>
</organism>
<dbReference type="GO" id="GO:0045259">
    <property type="term" value="C:proton-transporting ATP synthase complex"/>
    <property type="evidence" value="ECO:0007669"/>
    <property type="project" value="UniProtKB-KW"/>
</dbReference>
<evidence type="ECO:0000313" key="19">
    <source>
        <dbReference type="Proteomes" id="UP000294702"/>
    </source>
</evidence>
<dbReference type="SUPFAM" id="SSF51344">
    <property type="entry name" value="Epsilon subunit of F1F0-ATP synthase N-terminal domain"/>
    <property type="match status" value="1"/>
</dbReference>
<evidence type="ECO:0000313" key="18">
    <source>
        <dbReference type="EMBL" id="TCJ98922.1"/>
    </source>
</evidence>
<comment type="subunit">
    <text evidence="4 15 16">F-type ATPases have 2 components, CF(1) - the catalytic core - and CF(0) - the membrane proton channel. CF(1) has five subunits: alpha(3), beta(3), gamma(1), delta(1), epsilon(1). CF(0) has three main subunits: a, b and c.</text>
</comment>
<dbReference type="Proteomes" id="UP000294702">
    <property type="component" value="Unassembled WGS sequence"/>
</dbReference>
<evidence type="ECO:0000256" key="9">
    <source>
        <dbReference type="ARBA" id="ARBA00023065"/>
    </source>
</evidence>
<accession>A0A4R1FYI6</accession>
<feature type="domain" description="ATP synthase F1 complex delta/epsilon subunit N-terminal" evidence="17">
    <location>
        <begin position="5"/>
        <end position="83"/>
    </location>
</feature>
<dbReference type="SUPFAM" id="SSF46604">
    <property type="entry name" value="Epsilon subunit of F1F0-ATP synthase C-terminal domain"/>
    <property type="match status" value="1"/>
</dbReference>
<dbReference type="Gene3D" id="1.20.5.440">
    <property type="entry name" value="ATP synthase delta/epsilon subunit, C-terminal domain"/>
    <property type="match status" value="1"/>
</dbReference>
<evidence type="ECO:0000256" key="13">
    <source>
        <dbReference type="ARBA" id="ARBA00030215"/>
    </source>
</evidence>
<comment type="function">
    <text evidence="1 15">Produces ATP from ADP in the presence of a proton gradient across the membrane.</text>
</comment>
<dbReference type="InterPro" id="IPR020546">
    <property type="entry name" value="ATP_synth_F1_dsu/esu_N"/>
</dbReference>
<gene>
    <name evidence="15" type="primary">atpC</name>
    <name evidence="18" type="ORF">EV694_1354</name>
</gene>
<protein>
    <recommendedName>
        <fullName evidence="5 15">ATP synthase epsilon chain</fullName>
    </recommendedName>
    <alternativeName>
        <fullName evidence="14 15">ATP synthase F1 sector epsilon subunit</fullName>
    </alternativeName>
    <alternativeName>
        <fullName evidence="13 15">F-ATPase epsilon subunit</fullName>
    </alternativeName>
</protein>
<evidence type="ECO:0000256" key="8">
    <source>
        <dbReference type="ARBA" id="ARBA00022781"/>
    </source>
</evidence>
<dbReference type="NCBIfam" id="TIGR01216">
    <property type="entry name" value="ATP_synt_epsi"/>
    <property type="match status" value="1"/>
</dbReference>
<evidence type="ECO:0000256" key="5">
    <source>
        <dbReference type="ARBA" id="ARBA00014480"/>
    </source>
</evidence>
<dbReference type="PANTHER" id="PTHR13822">
    <property type="entry name" value="ATP SYNTHASE DELTA/EPSILON CHAIN"/>
    <property type="match status" value="1"/>
</dbReference>
<sequence>MTTVTLTVVSAEQSIFSGEVKRIQVTGSEGELGILPGHIPLLTAIKPGIVKIVLENDQEEVIYVSGGFLEVQPNVVTVLADVAIRGKELDGDRILEAKRKAEQNIVAAAKDANYEILASKLSKELAKLRAYELTEKLVKNKR</sequence>
<evidence type="ECO:0000256" key="12">
    <source>
        <dbReference type="ARBA" id="ARBA00023310"/>
    </source>
</evidence>
<evidence type="ECO:0000256" key="3">
    <source>
        <dbReference type="ARBA" id="ARBA00005712"/>
    </source>
</evidence>
<evidence type="ECO:0000256" key="6">
    <source>
        <dbReference type="ARBA" id="ARBA00022448"/>
    </source>
</evidence>
<keyword evidence="19" id="KW-1185">Reference proteome</keyword>
<reference evidence="18 19" key="1">
    <citation type="submission" date="2019-03" db="EMBL/GenBank/DDBJ databases">
        <title>Genomic Encyclopedia of Type Strains, Phase IV (KMG-IV): sequencing the most valuable type-strain genomes for metagenomic binning, comparative biology and taxonomic classification.</title>
        <authorList>
            <person name="Goeker M."/>
        </authorList>
    </citation>
    <scope>NUCLEOTIDE SEQUENCE [LARGE SCALE GENOMIC DNA]</scope>
    <source>
        <strain evidence="18 19">DSM 15534</strain>
    </source>
</reference>
<dbReference type="AlphaFoldDB" id="A0A4R1FYI6"/>
<dbReference type="CDD" id="cd12152">
    <property type="entry name" value="F1-ATPase_delta"/>
    <property type="match status" value="1"/>
</dbReference>
<comment type="caution">
    <text evidence="18">The sequence shown here is derived from an EMBL/GenBank/DDBJ whole genome shotgun (WGS) entry which is preliminary data.</text>
</comment>
<dbReference type="RefSeq" id="WP_132690730.1">
    <property type="nucleotide sequence ID" value="NZ_SMFT01000002.1"/>
</dbReference>
<evidence type="ECO:0000256" key="14">
    <source>
        <dbReference type="ARBA" id="ARBA00031795"/>
    </source>
</evidence>
<keyword evidence="6 15" id="KW-0813">Transport</keyword>
<evidence type="ECO:0000256" key="7">
    <source>
        <dbReference type="ARBA" id="ARBA00022475"/>
    </source>
</evidence>
<evidence type="ECO:0000256" key="1">
    <source>
        <dbReference type="ARBA" id="ARBA00003543"/>
    </source>
</evidence>
<evidence type="ECO:0000256" key="15">
    <source>
        <dbReference type="HAMAP-Rule" id="MF_00530"/>
    </source>
</evidence>
<evidence type="ECO:0000256" key="11">
    <source>
        <dbReference type="ARBA" id="ARBA00023196"/>
    </source>
</evidence>
<evidence type="ECO:0000256" key="16">
    <source>
        <dbReference type="RuleBase" id="RU003656"/>
    </source>
</evidence>
<dbReference type="GO" id="GO:0005524">
    <property type="term" value="F:ATP binding"/>
    <property type="evidence" value="ECO:0007669"/>
    <property type="project" value="UniProtKB-UniRule"/>
</dbReference>
<keyword evidence="9 15" id="KW-0406">Ion transport</keyword>
<dbReference type="GO" id="GO:0005886">
    <property type="term" value="C:plasma membrane"/>
    <property type="evidence" value="ECO:0007669"/>
    <property type="project" value="UniProtKB-SubCell"/>
</dbReference>
<dbReference type="HAMAP" id="MF_00530">
    <property type="entry name" value="ATP_synth_epsil_bac"/>
    <property type="match status" value="1"/>
</dbReference>
<dbReference type="OrthoDB" id="9791445at2"/>
<keyword evidence="12 15" id="KW-0066">ATP synthesis</keyword>
<evidence type="ECO:0000256" key="10">
    <source>
        <dbReference type="ARBA" id="ARBA00023136"/>
    </source>
</evidence>
<comment type="similarity">
    <text evidence="3 15 16">Belongs to the ATPase epsilon chain family.</text>
</comment>
<dbReference type="PANTHER" id="PTHR13822:SF10">
    <property type="entry name" value="ATP SYNTHASE EPSILON CHAIN, CHLOROPLASTIC"/>
    <property type="match status" value="1"/>
</dbReference>
<keyword evidence="11 15" id="KW-0139">CF(1)</keyword>
<comment type="subcellular location">
    <subcellularLocation>
        <location evidence="2 15">Cell membrane</location>
        <topology evidence="2 15">Peripheral membrane protein</topology>
    </subcellularLocation>
</comment>
<name>A0A4R1FYI6_9PAST</name>
<dbReference type="InterPro" id="IPR001469">
    <property type="entry name" value="ATP_synth_F1_dsu/esu"/>
</dbReference>
<evidence type="ECO:0000256" key="2">
    <source>
        <dbReference type="ARBA" id="ARBA00004202"/>
    </source>
</evidence>
<evidence type="ECO:0000259" key="17">
    <source>
        <dbReference type="Pfam" id="PF02823"/>
    </source>
</evidence>
<dbReference type="EMBL" id="SMFT01000002">
    <property type="protein sequence ID" value="TCJ98922.1"/>
    <property type="molecule type" value="Genomic_DNA"/>
</dbReference>
<dbReference type="InterPro" id="IPR036794">
    <property type="entry name" value="ATP_F1_dsu/esu_C_sf"/>
</dbReference>
<dbReference type="Gene3D" id="2.60.15.10">
    <property type="entry name" value="F0F1 ATP synthase delta/epsilon subunit, N-terminal"/>
    <property type="match status" value="1"/>
</dbReference>
<dbReference type="Pfam" id="PF02823">
    <property type="entry name" value="ATP-synt_DE_N"/>
    <property type="match status" value="1"/>
</dbReference>
<keyword evidence="7 15" id="KW-1003">Cell membrane</keyword>
<evidence type="ECO:0000256" key="4">
    <source>
        <dbReference type="ARBA" id="ARBA00011648"/>
    </source>
</evidence>
<proteinExistence type="inferred from homology"/>